<comment type="caution">
    <text evidence="1">The sequence shown here is derived from an EMBL/GenBank/DDBJ whole genome shotgun (WGS) entry which is preliminary data.</text>
</comment>
<protein>
    <submittedName>
        <fullName evidence="1">Uncharacterized protein</fullName>
    </submittedName>
</protein>
<keyword evidence="2" id="KW-1185">Reference proteome</keyword>
<evidence type="ECO:0000313" key="2">
    <source>
        <dbReference type="Proteomes" id="UP000799755"/>
    </source>
</evidence>
<dbReference type="Proteomes" id="UP000799755">
    <property type="component" value="Unassembled WGS sequence"/>
</dbReference>
<organism evidence="1 2">
    <name type="scientific">Lindgomyces ingoldianus</name>
    <dbReference type="NCBI Taxonomy" id="673940"/>
    <lineage>
        <taxon>Eukaryota</taxon>
        <taxon>Fungi</taxon>
        <taxon>Dikarya</taxon>
        <taxon>Ascomycota</taxon>
        <taxon>Pezizomycotina</taxon>
        <taxon>Dothideomycetes</taxon>
        <taxon>Pleosporomycetidae</taxon>
        <taxon>Pleosporales</taxon>
        <taxon>Lindgomycetaceae</taxon>
        <taxon>Lindgomyces</taxon>
    </lineage>
</organism>
<sequence>MLPSRVALRWPLGQPPSPEDIFSSAPNNIFTNDLQNQHGDDPYTIVVYKNQVHGELEFRTADVNGEERGKFAHCLWNAGILMAELVGGRETEGKGMSVDRGNGVYISGEEANWGIENWWVSKEEEHLWSVRGETVLELGAGVGLAGIMSVLSGAEKVAITDYPIPAILDAIQGNVCKNIEASLWPLVSIGGHKWGCLDTPFAKDNAHGYTRILAADCLWVTNEHKDLVRSMLHFLSPSPDARIFCIAGFHTGRTKVAMFFEEVVPESGLEIEELLEMDVDGKRREWRRERDGGTEHIGERNKWLVVARLKQSTR</sequence>
<accession>A0ACB6RD85</accession>
<evidence type="ECO:0000313" key="1">
    <source>
        <dbReference type="EMBL" id="KAF2477062.1"/>
    </source>
</evidence>
<dbReference type="EMBL" id="MU003493">
    <property type="protein sequence ID" value="KAF2477062.1"/>
    <property type="molecule type" value="Genomic_DNA"/>
</dbReference>
<name>A0ACB6RD85_9PLEO</name>
<gene>
    <name evidence="1" type="ORF">BDR25DRAFT_370992</name>
</gene>
<reference evidence="1" key="1">
    <citation type="journal article" date="2020" name="Stud. Mycol.">
        <title>101 Dothideomycetes genomes: a test case for predicting lifestyles and emergence of pathogens.</title>
        <authorList>
            <person name="Haridas S."/>
            <person name="Albert R."/>
            <person name="Binder M."/>
            <person name="Bloem J."/>
            <person name="Labutti K."/>
            <person name="Salamov A."/>
            <person name="Andreopoulos B."/>
            <person name="Baker S."/>
            <person name="Barry K."/>
            <person name="Bills G."/>
            <person name="Bluhm B."/>
            <person name="Cannon C."/>
            <person name="Castanera R."/>
            <person name="Culley D."/>
            <person name="Daum C."/>
            <person name="Ezra D."/>
            <person name="Gonzalez J."/>
            <person name="Henrissat B."/>
            <person name="Kuo A."/>
            <person name="Liang C."/>
            <person name="Lipzen A."/>
            <person name="Lutzoni F."/>
            <person name="Magnuson J."/>
            <person name="Mondo S."/>
            <person name="Nolan M."/>
            <person name="Ohm R."/>
            <person name="Pangilinan J."/>
            <person name="Park H.-J."/>
            <person name="Ramirez L."/>
            <person name="Alfaro M."/>
            <person name="Sun H."/>
            <person name="Tritt A."/>
            <person name="Yoshinaga Y."/>
            <person name="Zwiers L.-H."/>
            <person name="Turgeon B."/>
            <person name="Goodwin S."/>
            <person name="Spatafora J."/>
            <person name="Crous P."/>
            <person name="Grigoriev I."/>
        </authorList>
    </citation>
    <scope>NUCLEOTIDE SEQUENCE</scope>
    <source>
        <strain evidence="1">ATCC 200398</strain>
    </source>
</reference>
<proteinExistence type="predicted"/>